<dbReference type="CDD" id="cd00167">
    <property type="entry name" value="SANT"/>
    <property type="match status" value="2"/>
</dbReference>
<feature type="domain" description="Myb-like" evidence="3">
    <location>
        <begin position="59"/>
        <end position="109"/>
    </location>
</feature>
<dbReference type="Gene3D" id="1.10.10.60">
    <property type="entry name" value="Homeodomain-like"/>
    <property type="match status" value="2"/>
</dbReference>
<evidence type="ECO:0000259" key="4">
    <source>
        <dbReference type="PROSITE" id="PS51294"/>
    </source>
</evidence>
<dbReference type="OrthoDB" id="2143914at2759"/>
<evidence type="ECO:0000259" key="3">
    <source>
        <dbReference type="PROSITE" id="PS50090"/>
    </source>
</evidence>
<dbReference type="GO" id="GO:0000978">
    <property type="term" value="F:RNA polymerase II cis-regulatory region sequence-specific DNA binding"/>
    <property type="evidence" value="ECO:0007669"/>
    <property type="project" value="TreeGrafter"/>
</dbReference>
<dbReference type="EMBL" id="MPUH01000026">
    <property type="protein sequence ID" value="OMJ94444.1"/>
    <property type="molecule type" value="Genomic_DNA"/>
</dbReference>
<gene>
    <name evidence="5" type="ORF">SteCoe_2342</name>
</gene>
<keyword evidence="1" id="KW-0677">Repeat</keyword>
<evidence type="ECO:0000313" key="6">
    <source>
        <dbReference type="Proteomes" id="UP000187209"/>
    </source>
</evidence>
<evidence type="ECO:0000256" key="2">
    <source>
        <dbReference type="ARBA" id="ARBA00023125"/>
    </source>
</evidence>
<comment type="caution">
    <text evidence="5">The sequence shown here is derived from an EMBL/GenBank/DDBJ whole genome shotgun (WGS) entry which is preliminary data.</text>
</comment>
<keyword evidence="2" id="KW-0238">DNA-binding</keyword>
<feature type="domain" description="HTH myb-type" evidence="4">
    <location>
        <begin position="59"/>
        <end position="113"/>
    </location>
</feature>
<dbReference type="InterPro" id="IPR050560">
    <property type="entry name" value="MYB_TF"/>
</dbReference>
<dbReference type="PANTHER" id="PTHR45614:SF232">
    <property type="entry name" value="TRANSCRIPTION FACTOR MYB3R-2"/>
    <property type="match status" value="1"/>
</dbReference>
<dbReference type="SUPFAM" id="SSF46689">
    <property type="entry name" value="Homeodomain-like"/>
    <property type="match status" value="1"/>
</dbReference>
<name>A0A1R2CZL4_9CILI</name>
<dbReference type="PROSITE" id="PS50090">
    <property type="entry name" value="MYB_LIKE"/>
    <property type="match status" value="2"/>
</dbReference>
<evidence type="ECO:0000313" key="5">
    <source>
        <dbReference type="EMBL" id="OMJ94444.1"/>
    </source>
</evidence>
<keyword evidence="6" id="KW-1185">Reference proteome</keyword>
<sequence length="282" mass="33009">MSCDYRRPWSTEEDLAIRALVEEFGLKKWSLIAQHLAERYKIKHRSGKQCRERWHNHLDSSIDKKPWTQEEDNLIFELHKQYGKSWSKIAENIPGRTDNSVKNRFYSTLRRNLRKYNKSRPHAQRLIGSVRTILRNPNIPDILLQEQAPPRLKKLQDQPNNIAEEVQDFNGQIILEDVVDNTNEKLTETIESQIVVPVPCPKPEKEKKVAQGFERFTSQIEDASLLFNLSQPELNYFYFYPQALANYKNPTSFPSFMCPIIPPAAIPMILSNPFLKQDMTKK</sequence>
<feature type="domain" description="HTH myb-type" evidence="4">
    <location>
        <begin position="6"/>
        <end position="58"/>
    </location>
</feature>
<dbReference type="AlphaFoldDB" id="A0A1R2CZL4"/>
<dbReference type="SMART" id="SM00717">
    <property type="entry name" value="SANT"/>
    <property type="match status" value="2"/>
</dbReference>
<dbReference type="InterPro" id="IPR017930">
    <property type="entry name" value="Myb_dom"/>
</dbReference>
<accession>A0A1R2CZL4</accession>
<feature type="domain" description="Myb-like" evidence="3">
    <location>
        <begin position="6"/>
        <end position="58"/>
    </location>
</feature>
<evidence type="ECO:0008006" key="7">
    <source>
        <dbReference type="Google" id="ProtNLM"/>
    </source>
</evidence>
<dbReference type="PANTHER" id="PTHR45614">
    <property type="entry name" value="MYB PROTEIN-RELATED"/>
    <property type="match status" value="1"/>
</dbReference>
<dbReference type="GO" id="GO:0005634">
    <property type="term" value="C:nucleus"/>
    <property type="evidence" value="ECO:0007669"/>
    <property type="project" value="TreeGrafter"/>
</dbReference>
<dbReference type="Pfam" id="PF00249">
    <property type="entry name" value="Myb_DNA-binding"/>
    <property type="match status" value="2"/>
</dbReference>
<dbReference type="InterPro" id="IPR009057">
    <property type="entry name" value="Homeodomain-like_sf"/>
</dbReference>
<proteinExistence type="predicted"/>
<dbReference type="PROSITE" id="PS51294">
    <property type="entry name" value="HTH_MYB"/>
    <property type="match status" value="2"/>
</dbReference>
<organism evidence="5 6">
    <name type="scientific">Stentor coeruleus</name>
    <dbReference type="NCBI Taxonomy" id="5963"/>
    <lineage>
        <taxon>Eukaryota</taxon>
        <taxon>Sar</taxon>
        <taxon>Alveolata</taxon>
        <taxon>Ciliophora</taxon>
        <taxon>Postciliodesmatophora</taxon>
        <taxon>Heterotrichea</taxon>
        <taxon>Heterotrichida</taxon>
        <taxon>Stentoridae</taxon>
        <taxon>Stentor</taxon>
    </lineage>
</organism>
<dbReference type="FunFam" id="1.10.10.60:FF:000010">
    <property type="entry name" value="Transcriptional activator Myb isoform A"/>
    <property type="match status" value="1"/>
</dbReference>
<dbReference type="Proteomes" id="UP000187209">
    <property type="component" value="Unassembled WGS sequence"/>
</dbReference>
<evidence type="ECO:0000256" key="1">
    <source>
        <dbReference type="ARBA" id="ARBA00022737"/>
    </source>
</evidence>
<protein>
    <recommendedName>
        <fullName evidence="7">Myb-like DNA-binding domain containing protein</fullName>
    </recommendedName>
</protein>
<reference evidence="5 6" key="1">
    <citation type="submission" date="2016-11" db="EMBL/GenBank/DDBJ databases">
        <title>The macronuclear genome of Stentor coeruleus: a giant cell with tiny introns.</title>
        <authorList>
            <person name="Slabodnick M."/>
            <person name="Ruby J.G."/>
            <person name="Reiff S.B."/>
            <person name="Swart E.C."/>
            <person name="Gosai S."/>
            <person name="Prabakaran S."/>
            <person name="Witkowska E."/>
            <person name="Larue G.E."/>
            <person name="Fisher S."/>
            <person name="Freeman R.M."/>
            <person name="Gunawardena J."/>
            <person name="Chu W."/>
            <person name="Stover N.A."/>
            <person name="Gregory B.D."/>
            <person name="Nowacki M."/>
            <person name="Derisi J."/>
            <person name="Roy S.W."/>
            <person name="Marshall W.F."/>
            <person name="Sood P."/>
        </authorList>
    </citation>
    <scope>NUCLEOTIDE SEQUENCE [LARGE SCALE GENOMIC DNA]</scope>
    <source>
        <strain evidence="5">WM001</strain>
    </source>
</reference>
<dbReference type="InterPro" id="IPR001005">
    <property type="entry name" value="SANT/Myb"/>
</dbReference>
<dbReference type="GO" id="GO:0000981">
    <property type="term" value="F:DNA-binding transcription factor activity, RNA polymerase II-specific"/>
    <property type="evidence" value="ECO:0007669"/>
    <property type="project" value="TreeGrafter"/>
</dbReference>